<gene>
    <name evidence="2" type="ORF">NCTC11862_00288</name>
</gene>
<dbReference type="Proteomes" id="UP000254467">
    <property type="component" value="Unassembled WGS sequence"/>
</dbReference>
<evidence type="ECO:0000256" key="1">
    <source>
        <dbReference type="SAM" id="Phobius"/>
    </source>
</evidence>
<protein>
    <submittedName>
        <fullName evidence="2">Uncharacterized protein</fullName>
    </submittedName>
</protein>
<dbReference type="AlphaFoldDB" id="A0A376CJ63"/>
<feature type="transmembrane region" description="Helical" evidence="1">
    <location>
        <begin position="618"/>
        <end position="635"/>
    </location>
</feature>
<keyword evidence="1" id="KW-0812">Transmembrane</keyword>
<evidence type="ECO:0000313" key="3">
    <source>
        <dbReference type="Proteomes" id="UP000254467"/>
    </source>
</evidence>
<dbReference type="RefSeq" id="WP_147287055.1">
    <property type="nucleotide sequence ID" value="NZ_UFXQ01000001.1"/>
</dbReference>
<accession>A0A376CJ63</accession>
<proteinExistence type="predicted"/>
<keyword evidence="3" id="KW-1185">Reference proteome</keyword>
<reference evidence="2 3" key="1">
    <citation type="submission" date="2018-06" db="EMBL/GenBank/DDBJ databases">
        <authorList>
            <consortium name="Pathogen Informatics"/>
            <person name="Doyle S."/>
        </authorList>
    </citation>
    <scope>NUCLEOTIDE SEQUENCE [LARGE SCALE GENOMIC DNA]</scope>
    <source>
        <strain evidence="2 3">NCTC11862</strain>
    </source>
</reference>
<name>A0A376CJ63_9CORY</name>
<keyword evidence="1" id="KW-1133">Transmembrane helix</keyword>
<sequence>MAQSDGKSTPNYESWGEVSHLPENYSVEDGQLPQWRIALFTLTYAIPENELPDELQNAEFFDEGALREAGFGRGRAQGIRQLSMPYKCGETGLWINPPDEEGVRKEGCREGVSEFMPKALYESARRRYNGILEETLGAVAADEDIIHEEIVGASHASKQAKKQSLEEVRQCARFYNITYSRTERAADVAWQLYGLKARGANAPSSERVTREEAMQARDGSLRVVSLELAEFKDPGTDSGDIFNRFIVVTLALENASDLVLESTSQALQRRRNYLWTDSGDSDSAADLVELTEYRVLDKVSNEIECALSDAVNPQGVESGDNLRVTINRSNVITLNSASRRPNAQFPVMPTLRSVVVVPNGEVKNYPPLATEGYANSDECEIPWPKETVWAWALASGADNFVAGTPDFTSAPKPTVPTHPYLHWRSWVDEHGFALVRRDHPDNGDFKFFVLAPTRFTDLVMLVMRSHVVLTALGVQLRELRFTSVNQRTQGKEIGKKELEELTAEMSEFREVQADFVRFRDRIWRNSVAKYEADTRVLRGMRTATGAEDMYEDFVDELDTRQEVYSSLYSGHRLNLEAQEQEERDRAARKGEEVQVWLAVFAVVLAIPGLVALESWLKFGLSVTLIMISLLLLLFLK</sequence>
<keyword evidence="1" id="KW-0472">Membrane</keyword>
<dbReference type="STRING" id="35756.GCA_001044155_01570"/>
<dbReference type="EMBL" id="UFXQ01000001">
    <property type="protein sequence ID" value="STC68531.1"/>
    <property type="molecule type" value="Genomic_DNA"/>
</dbReference>
<feature type="transmembrane region" description="Helical" evidence="1">
    <location>
        <begin position="593"/>
        <end position="612"/>
    </location>
</feature>
<evidence type="ECO:0000313" key="2">
    <source>
        <dbReference type="EMBL" id="STC68531.1"/>
    </source>
</evidence>
<organism evidence="2 3">
    <name type="scientific">Corynebacterium pilosum</name>
    <dbReference type="NCBI Taxonomy" id="35756"/>
    <lineage>
        <taxon>Bacteria</taxon>
        <taxon>Bacillati</taxon>
        <taxon>Actinomycetota</taxon>
        <taxon>Actinomycetes</taxon>
        <taxon>Mycobacteriales</taxon>
        <taxon>Corynebacteriaceae</taxon>
        <taxon>Corynebacterium</taxon>
    </lineage>
</organism>
<dbReference type="OrthoDB" id="4411173at2"/>